<evidence type="ECO:0000256" key="3">
    <source>
        <dbReference type="SAM" id="SignalP"/>
    </source>
</evidence>
<keyword evidence="3" id="KW-0732">Signal</keyword>
<evidence type="ECO:0000313" key="4">
    <source>
        <dbReference type="EMBL" id="SEL43712.1"/>
    </source>
</evidence>
<evidence type="ECO:0000313" key="5">
    <source>
        <dbReference type="Proteomes" id="UP000199421"/>
    </source>
</evidence>
<dbReference type="InterPro" id="IPR017853">
    <property type="entry name" value="GH"/>
</dbReference>
<organism evidence="4 5">
    <name type="scientific">Olivibacter domesticus</name>
    <name type="common">Pseudosphingobacterium domesticum</name>
    <dbReference type="NCBI Taxonomy" id="407022"/>
    <lineage>
        <taxon>Bacteria</taxon>
        <taxon>Pseudomonadati</taxon>
        <taxon>Bacteroidota</taxon>
        <taxon>Sphingobacteriia</taxon>
        <taxon>Sphingobacteriales</taxon>
        <taxon>Sphingobacteriaceae</taxon>
        <taxon>Olivibacter</taxon>
    </lineage>
</organism>
<sequence length="684" mass="77271">MKSKNMKYLKIVSLASLFMCCTLNLIAKEPNQQVIKFGRQNELVINLDNGLFTIKNKGTEVVVDASASYSSNGRKYGSKDYHSRKLITNKKQDNLGLSTLYTLISDGKDMPTMHQHFICYPDQEFILIQLEIVGHDLSSNYMAPLISNKAALGEGHDVRTLFVPFDNDTFIKYNAKPLSTQLNKSAEVGAIYDNDSRNGLLLGSIDHMDWKTGIESAGVGKSIQQLAIFGGFSDVSITRDSMAHGSLKGDKIASPRMFIGYFSDWRDGMEQYAKITRKLSPPYHSAWKGATPVGWNSWGVIKEHLTYDKAISVVDFFDKQLPAFRNDDGTAYIDLDSFWDNMVPGGFSGDFSKLKDFVNYCKERNLEPGVYWAPFTDWGFKDTNERKAEGSDYKFSEMWTRTKNGYHDLDGGRALDPTHPGTQKRIAYIIEKLKNCGFKMIKIDFLSHAAIESTRFYDSTITTGMQAYKLGMECLSDHLANTMLVYAAISPSMATAPYAHMRRIACDAWKSIEDTEYTLNSVNYGWWQTYLYDYIDADHLVFENENQGTNRARLISGLITGPVVLGDDYSIQASWQEEVKKWLQLDAVKALIKSGKAFQPIEGNTGEKTTQIFVRQDEDCTYLAVFNYQKGAAKITLDANRIGLSVKKKHLLTELLSNEQLTLQHKLTVAFKQEGAYIYRISNK</sequence>
<evidence type="ECO:0000256" key="2">
    <source>
        <dbReference type="ARBA" id="ARBA00023295"/>
    </source>
</evidence>
<feature type="signal peptide" evidence="3">
    <location>
        <begin position="1"/>
        <end position="27"/>
    </location>
</feature>
<name>A0A1H7Q6V8_OLID1</name>
<keyword evidence="2" id="KW-0326">Glycosidase</keyword>
<dbReference type="GO" id="GO:0016798">
    <property type="term" value="F:hydrolase activity, acting on glycosyl bonds"/>
    <property type="evidence" value="ECO:0007669"/>
    <property type="project" value="UniProtKB-KW"/>
</dbReference>
<dbReference type="SUPFAM" id="SSF51445">
    <property type="entry name" value="(Trans)glycosidases"/>
    <property type="match status" value="1"/>
</dbReference>
<feature type="chain" id="PRO_5011525376" evidence="3">
    <location>
        <begin position="28"/>
        <end position="684"/>
    </location>
</feature>
<gene>
    <name evidence="4" type="ORF">SAMN05661044_02486</name>
</gene>
<evidence type="ECO:0000256" key="1">
    <source>
        <dbReference type="ARBA" id="ARBA00022801"/>
    </source>
</evidence>
<dbReference type="EMBL" id="FOAF01000002">
    <property type="protein sequence ID" value="SEL43712.1"/>
    <property type="molecule type" value="Genomic_DNA"/>
</dbReference>
<accession>A0A1H7Q6V8</accession>
<dbReference type="Gene3D" id="2.60.40.1180">
    <property type="entry name" value="Golgi alpha-mannosidase II"/>
    <property type="match status" value="1"/>
</dbReference>
<dbReference type="Proteomes" id="UP000199421">
    <property type="component" value="Unassembled WGS sequence"/>
</dbReference>
<dbReference type="InterPro" id="IPR013780">
    <property type="entry name" value="Glyco_hydro_b"/>
</dbReference>
<dbReference type="Gene3D" id="3.20.20.70">
    <property type="entry name" value="Aldolase class I"/>
    <property type="match status" value="1"/>
</dbReference>
<dbReference type="InterPro" id="IPR013785">
    <property type="entry name" value="Aldolase_TIM"/>
</dbReference>
<keyword evidence="1" id="KW-0378">Hydrolase</keyword>
<dbReference type="STRING" id="407022.SAMN05661044_02486"/>
<proteinExistence type="predicted"/>
<reference evidence="5" key="1">
    <citation type="submission" date="2016-10" db="EMBL/GenBank/DDBJ databases">
        <authorList>
            <person name="Varghese N."/>
            <person name="Submissions S."/>
        </authorList>
    </citation>
    <scope>NUCLEOTIDE SEQUENCE [LARGE SCALE GENOMIC DNA]</scope>
    <source>
        <strain evidence="5">DSM 18733</strain>
    </source>
</reference>
<keyword evidence="5" id="KW-1185">Reference proteome</keyword>
<dbReference type="AlphaFoldDB" id="A0A1H7Q6V8"/>
<protein>
    <submittedName>
        <fullName evidence="4">Alpha-galactosidase</fullName>
    </submittedName>
</protein>
<dbReference type="OrthoDB" id="1031955at2"/>